<organism evidence="1 2">
    <name type="scientific">Streptomyces bauhiniae</name>
    <dbReference type="NCBI Taxonomy" id="2340725"/>
    <lineage>
        <taxon>Bacteria</taxon>
        <taxon>Bacillati</taxon>
        <taxon>Actinomycetota</taxon>
        <taxon>Actinomycetes</taxon>
        <taxon>Kitasatosporales</taxon>
        <taxon>Streptomycetaceae</taxon>
        <taxon>Streptomyces</taxon>
    </lineage>
</organism>
<dbReference type="EMBL" id="JAAGMR010000079">
    <property type="protein sequence ID" value="NEB91363.1"/>
    <property type="molecule type" value="Genomic_DNA"/>
</dbReference>
<evidence type="ECO:0000313" key="2">
    <source>
        <dbReference type="Proteomes" id="UP000470520"/>
    </source>
</evidence>
<dbReference type="Proteomes" id="UP000470520">
    <property type="component" value="Unassembled WGS sequence"/>
</dbReference>
<name>A0A7K3QNA3_9ACTN</name>
<dbReference type="RefSeq" id="WP_164187273.1">
    <property type="nucleotide sequence ID" value="NZ_JAAGMR010000079.1"/>
</dbReference>
<protein>
    <submittedName>
        <fullName evidence="1">Uncharacterized protein</fullName>
    </submittedName>
</protein>
<sequence length="82" mass="8780">MVVDKASSSGQARPLLPSDGVTAALMTSRHTLDGLDARLHDLGPLDEAASVTLLDRALRHSCFVSALVGWISAERQRHTVQC</sequence>
<comment type="caution">
    <text evidence="1">The sequence shown here is derived from an EMBL/GenBank/DDBJ whole genome shotgun (WGS) entry which is preliminary data.</text>
</comment>
<reference evidence="1 2" key="1">
    <citation type="submission" date="2020-01" db="EMBL/GenBank/DDBJ databases">
        <title>Insect and environment-associated Actinomycetes.</title>
        <authorList>
            <person name="Currrie C."/>
            <person name="Chevrette M."/>
            <person name="Carlson C."/>
            <person name="Stubbendieck R."/>
            <person name="Wendt-Pienkowski E."/>
        </authorList>
    </citation>
    <scope>NUCLEOTIDE SEQUENCE [LARGE SCALE GENOMIC DNA]</scope>
    <source>
        <strain evidence="1 2">SID7754</strain>
    </source>
</reference>
<proteinExistence type="predicted"/>
<dbReference type="AlphaFoldDB" id="A0A7K3QNA3"/>
<gene>
    <name evidence="1" type="ORF">G3I21_06450</name>
</gene>
<evidence type="ECO:0000313" key="1">
    <source>
        <dbReference type="EMBL" id="NEB91363.1"/>
    </source>
</evidence>
<accession>A0A7K3QNA3</accession>